<dbReference type="GeneID" id="101856700"/>
<evidence type="ECO:0000256" key="1">
    <source>
        <dbReference type="SAM" id="MobiDB-lite"/>
    </source>
</evidence>
<organism evidence="3 4">
    <name type="scientific">Aplysia californica</name>
    <name type="common">California sea hare</name>
    <dbReference type="NCBI Taxonomy" id="6500"/>
    <lineage>
        <taxon>Eukaryota</taxon>
        <taxon>Metazoa</taxon>
        <taxon>Spiralia</taxon>
        <taxon>Lophotrochozoa</taxon>
        <taxon>Mollusca</taxon>
        <taxon>Gastropoda</taxon>
        <taxon>Heterobranchia</taxon>
        <taxon>Euthyneura</taxon>
        <taxon>Tectipleura</taxon>
        <taxon>Aplysiida</taxon>
        <taxon>Aplysioidea</taxon>
        <taxon>Aplysiidae</taxon>
        <taxon>Aplysia</taxon>
    </lineage>
</organism>
<name>A0ABM1VXM9_APLCA</name>
<protein>
    <submittedName>
        <fullName evidence="4">Uncharacterized protein LOC101856700</fullName>
    </submittedName>
</protein>
<evidence type="ECO:0000313" key="4">
    <source>
        <dbReference type="RefSeq" id="XP_035827172.1"/>
    </source>
</evidence>
<feature type="region of interest" description="Disordered" evidence="1">
    <location>
        <begin position="1"/>
        <end position="24"/>
    </location>
</feature>
<dbReference type="Proteomes" id="UP000694888">
    <property type="component" value="Unplaced"/>
</dbReference>
<proteinExistence type="predicted"/>
<dbReference type="PANTHER" id="PTHR46599:SF3">
    <property type="entry name" value="PIGGYBAC TRANSPOSABLE ELEMENT-DERIVED PROTEIN 4"/>
    <property type="match status" value="1"/>
</dbReference>
<dbReference type="RefSeq" id="XP_035827172.1">
    <property type="nucleotide sequence ID" value="XM_035971279.1"/>
</dbReference>
<dbReference type="PANTHER" id="PTHR46599">
    <property type="entry name" value="PIGGYBAC TRANSPOSABLE ELEMENT-DERIVED PROTEIN 4"/>
    <property type="match status" value="1"/>
</dbReference>
<accession>A0ABM1VXM9</accession>
<evidence type="ECO:0000259" key="2">
    <source>
        <dbReference type="Pfam" id="PF13843"/>
    </source>
</evidence>
<gene>
    <name evidence="4" type="primary">LOC101856700</name>
</gene>
<sequence>MSSKHEPEPDVLPVLAEHVESSHPPPSYEEVFGQYVTSVQHSQPEPPSLAYIDILPRLLSPGNIQGKMPPVFQKFSVIEWIVNETNAYAKHCLDSCQGTYYKERWRDTDAFEIRAFLGLQIAMGASPKKSLENHWDSYWLFETKFSEVMTRHRYQMLQAFIHFSDVNRHIPRGQDGYRPLGKIQPLLDIITPKLSALYHPYRHISIHESMARFKGRCHFRQYLPDKPTKRGFKVLVCDAKTFYALKLIIYTGKEHFIIPDGQSFTEHFVTTLVENYQDKGDLVAVSWHDTKRVNLLSNIHTNETVRKFIRSKDASGGHRAVDNMSCTMHTWGGVDHFDQLLKNYQYPHRNYKWYYALFHYLKDLALENSRIPMEQNGANKTGRDFRKAVADGLVRPYMLAKRNPKDQPNNAADRLCAAAFGHFPSKFTDAKHRPVCKVRATVKKTCPDPTLQPRA</sequence>
<evidence type="ECO:0000313" key="3">
    <source>
        <dbReference type="Proteomes" id="UP000694888"/>
    </source>
</evidence>
<feature type="domain" description="PiggyBac transposable element-derived protein" evidence="2">
    <location>
        <begin position="76"/>
        <end position="283"/>
    </location>
</feature>
<reference evidence="4" key="1">
    <citation type="submission" date="2025-08" db="UniProtKB">
        <authorList>
            <consortium name="RefSeq"/>
        </authorList>
    </citation>
    <scope>IDENTIFICATION</scope>
</reference>
<dbReference type="InterPro" id="IPR029526">
    <property type="entry name" value="PGBD"/>
</dbReference>
<keyword evidence="3" id="KW-1185">Reference proteome</keyword>
<dbReference type="Pfam" id="PF13843">
    <property type="entry name" value="DDE_Tnp_1_7"/>
    <property type="match status" value="1"/>
</dbReference>